<keyword evidence="2" id="KW-1185">Reference proteome</keyword>
<gene>
    <name evidence="1" type="ORF">SAMN05421686_10530</name>
</gene>
<proteinExistence type="predicted"/>
<dbReference type="SUPFAM" id="SSF48173">
    <property type="entry name" value="Cryptochrome/photolyase FAD-binding domain"/>
    <property type="match status" value="1"/>
</dbReference>
<dbReference type="OrthoDB" id="5288100at2"/>
<reference evidence="2" key="1">
    <citation type="submission" date="2017-01" db="EMBL/GenBank/DDBJ databases">
        <authorList>
            <person name="Varghese N."/>
            <person name="Submissions S."/>
        </authorList>
    </citation>
    <scope>NUCLEOTIDE SEQUENCE [LARGE SCALE GENOMIC DNA]</scope>
    <source>
        <strain evidence="2">DSM 24913</strain>
    </source>
</reference>
<dbReference type="STRING" id="484498.SAMN05421686_10530"/>
<dbReference type="InterPro" id="IPR036134">
    <property type="entry name" value="Crypto/Photolyase_FAD-like_sf"/>
</dbReference>
<organism evidence="1 2">
    <name type="scientific">Thalassolituus maritimus</name>
    <dbReference type="NCBI Taxonomy" id="484498"/>
    <lineage>
        <taxon>Bacteria</taxon>
        <taxon>Pseudomonadati</taxon>
        <taxon>Pseudomonadota</taxon>
        <taxon>Gammaproteobacteria</taxon>
        <taxon>Oceanospirillales</taxon>
        <taxon>Oceanospirillaceae</taxon>
        <taxon>Thalassolituus</taxon>
    </lineage>
</organism>
<dbReference type="PANTHER" id="PTHR38657:SF1">
    <property type="entry name" value="SLR1343 PROTEIN"/>
    <property type="match status" value="1"/>
</dbReference>
<dbReference type="PANTHER" id="PTHR38657">
    <property type="entry name" value="SLR1343 PROTEIN"/>
    <property type="match status" value="1"/>
</dbReference>
<keyword evidence="1" id="KW-0456">Lyase</keyword>
<protein>
    <submittedName>
        <fullName evidence="1">Deoxyribodipyrimidine photolyase-related protein</fullName>
    </submittedName>
</protein>
<evidence type="ECO:0000313" key="2">
    <source>
        <dbReference type="Proteomes" id="UP000185639"/>
    </source>
</evidence>
<sequence>MHLGLILGDQLTHDLASLRVLDPKVDRLIMAEVRDEATYVKHHKQKIALLFSAMRHFAQELRDAGWQVDYYEYNSQGNFKSLFDVVKHYTNEYSAERLVLTQCGEYRLQNAMDREWSKSLNIPVDVYGDDRFIATTKEFADWADGRKQLRMEYFYREMRRKTGYLMKDDNPEGGQWNYDADNRKKWDGKTPFPNPPMFERDDIDREVIELVEKNFADHPGSLDEFHWATTRSQASTALGFFIQHCLSNFGDFQDAMVRGEKALFHSLLSPYLNCGLLTAKQVCDAAQRAWDEDRAPLNAVEGFIRQIIGWREYVRGIYWLHMPRYAKQNTLKNKRSLPRYYWDGDTKMACMADCFKNTFDHAYAHHIQRLMVTGNFALLTGIKPEEICDWYLAVYADAYDWVELPNTLGMVMHADGGYLGSKPYAASGNYIHKMSDYCSQCHYSVKTQVEEESCPFNSLYWHFIDRHREDFKNNHRMGMIYRTLDKMKDDKKDRIIGRADDLLSRLDEL</sequence>
<dbReference type="Pfam" id="PF04244">
    <property type="entry name" value="DPRP"/>
    <property type="match status" value="1"/>
</dbReference>
<dbReference type="EMBL" id="FTOH01000005">
    <property type="protein sequence ID" value="SIS82476.1"/>
    <property type="molecule type" value="Genomic_DNA"/>
</dbReference>
<dbReference type="Gene3D" id="1.25.40.80">
    <property type="match status" value="1"/>
</dbReference>
<dbReference type="Proteomes" id="UP000185639">
    <property type="component" value="Unassembled WGS sequence"/>
</dbReference>
<evidence type="ECO:0000313" key="1">
    <source>
        <dbReference type="EMBL" id="SIS82476.1"/>
    </source>
</evidence>
<dbReference type="InterPro" id="IPR007357">
    <property type="entry name" value="PhrB-like"/>
</dbReference>
<dbReference type="InterPro" id="IPR052551">
    <property type="entry name" value="UV-DNA_repair_photolyase"/>
</dbReference>
<accession>A0A1N7M8M7</accession>
<dbReference type="RefSeq" id="WP_076515254.1">
    <property type="nucleotide sequence ID" value="NZ_FTOH01000005.1"/>
</dbReference>
<dbReference type="InterPro" id="IPR014729">
    <property type="entry name" value="Rossmann-like_a/b/a_fold"/>
</dbReference>
<dbReference type="Gene3D" id="1.10.10.1710">
    <property type="entry name" value="Deoxyribodipyrimidine photolyase-related"/>
    <property type="match status" value="1"/>
</dbReference>
<dbReference type="AlphaFoldDB" id="A0A1N7M8M7"/>
<dbReference type="Gene3D" id="1.10.579.10">
    <property type="entry name" value="DNA Cyclobutane Dipyrimidine Photolyase, subunit A, domain 3"/>
    <property type="match status" value="1"/>
</dbReference>
<dbReference type="GO" id="GO:0016829">
    <property type="term" value="F:lyase activity"/>
    <property type="evidence" value="ECO:0007669"/>
    <property type="project" value="UniProtKB-KW"/>
</dbReference>
<name>A0A1N7M8M7_9GAMM</name>
<dbReference type="Gene3D" id="3.40.50.620">
    <property type="entry name" value="HUPs"/>
    <property type="match status" value="1"/>
</dbReference>